<gene>
    <name evidence="5" type="ORF">ACFPA8_05935</name>
</gene>
<dbReference type="PANTHER" id="PTHR35936:SF17">
    <property type="entry name" value="ARGININE-BINDING EXTRACELLULAR PROTEIN ARTP"/>
    <property type="match status" value="1"/>
</dbReference>
<evidence type="ECO:0000256" key="3">
    <source>
        <dbReference type="SAM" id="SignalP"/>
    </source>
</evidence>
<dbReference type="SMART" id="SM00062">
    <property type="entry name" value="PBPb"/>
    <property type="match status" value="1"/>
</dbReference>
<dbReference type="EMBL" id="JBHSFH010000004">
    <property type="protein sequence ID" value="MFC4493674.1"/>
    <property type="molecule type" value="Genomic_DNA"/>
</dbReference>
<feature type="domain" description="Solute-binding protein family 3/N-terminal" evidence="4">
    <location>
        <begin position="72"/>
        <end position="305"/>
    </location>
</feature>
<evidence type="ECO:0000256" key="1">
    <source>
        <dbReference type="ARBA" id="ARBA00022729"/>
    </source>
</evidence>
<name>A0ABV9A3Z5_9ACTN</name>
<reference evidence="6" key="1">
    <citation type="journal article" date="2019" name="Int. J. Syst. Evol. Microbiol.">
        <title>The Global Catalogue of Microorganisms (GCM) 10K type strain sequencing project: providing services to taxonomists for standard genome sequencing and annotation.</title>
        <authorList>
            <consortium name="The Broad Institute Genomics Platform"/>
            <consortium name="The Broad Institute Genome Sequencing Center for Infectious Disease"/>
            <person name="Wu L."/>
            <person name="Ma J."/>
        </authorList>
    </citation>
    <scope>NUCLEOTIDE SEQUENCE [LARGE SCALE GENOMIC DNA]</scope>
    <source>
        <strain evidence="6">CGMCC 4.7357</strain>
    </source>
</reference>
<evidence type="ECO:0000313" key="5">
    <source>
        <dbReference type="EMBL" id="MFC4493674.1"/>
    </source>
</evidence>
<evidence type="ECO:0000256" key="2">
    <source>
        <dbReference type="SAM" id="MobiDB-lite"/>
    </source>
</evidence>
<dbReference type="InterPro" id="IPR001638">
    <property type="entry name" value="Solute-binding_3/MltF_N"/>
</dbReference>
<dbReference type="PANTHER" id="PTHR35936">
    <property type="entry name" value="MEMBRANE-BOUND LYTIC MUREIN TRANSGLYCOSYLASE F"/>
    <property type="match status" value="1"/>
</dbReference>
<dbReference type="CDD" id="cd01004">
    <property type="entry name" value="PBP2_MidA_like"/>
    <property type="match status" value="1"/>
</dbReference>
<dbReference type="SUPFAM" id="SSF53850">
    <property type="entry name" value="Periplasmic binding protein-like II"/>
    <property type="match status" value="1"/>
</dbReference>
<keyword evidence="6" id="KW-1185">Reference proteome</keyword>
<evidence type="ECO:0000313" key="6">
    <source>
        <dbReference type="Proteomes" id="UP001595997"/>
    </source>
</evidence>
<accession>A0ABV9A3Z5</accession>
<dbReference type="Pfam" id="PF00497">
    <property type="entry name" value="SBP_bac_3"/>
    <property type="match status" value="1"/>
</dbReference>
<sequence length="319" mass="33597">MNTASAHRPLTRALLAGATALACLTLGACGSNPPQADGGKKDSSAKESKLPELRKDPELHKMLPEKIRDAGKMTSVNNGSFPPYEIAGSDGRSLTGASADMATALGQLLGVKIDHVTADGLPSSLTGIKAGRYDLALGPVGDFKDRQKSNDFVDWVREYVVFAVKKGNPEKIESLGDTCGLRIAVMAGGSAEGVIKEQARRCKKDGEKAVRVQSYKDQPGSVLAVRSGRADAFFSSQAPLTYFVKEAKGTLELAGTGESNGFDDLYQGAVVPKDSPLRDVLVKALKKLIDNGTYGAVMKKWGTSDNALKEPGVNLGGEA</sequence>
<comment type="caution">
    <text evidence="5">The sequence shown here is derived from an EMBL/GenBank/DDBJ whole genome shotgun (WGS) entry which is preliminary data.</text>
</comment>
<feature type="compositionally biased region" description="Basic and acidic residues" evidence="2">
    <location>
        <begin position="38"/>
        <end position="59"/>
    </location>
</feature>
<feature type="chain" id="PRO_5045495759" evidence="3">
    <location>
        <begin position="37"/>
        <end position="319"/>
    </location>
</feature>
<proteinExistence type="predicted"/>
<dbReference type="RefSeq" id="WP_386443353.1">
    <property type="nucleotide sequence ID" value="NZ_JBHSFH010000004.1"/>
</dbReference>
<dbReference type="Proteomes" id="UP001595997">
    <property type="component" value="Unassembled WGS sequence"/>
</dbReference>
<protein>
    <submittedName>
        <fullName evidence="5">ABC transporter substrate-binding protein</fullName>
    </submittedName>
</protein>
<feature type="region of interest" description="Disordered" evidence="2">
    <location>
        <begin position="30"/>
        <end position="59"/>
    </location>
</feature>
<dbReference type="Gene3D" id="3.40.190.10">
    <property type="entry name" value="Periplasmic binding protein-like II"/>
    <property type="match status" value="2"/>
</dbReference>
<organism evidence="5 6">
    <name type="scientific">Streptomyces ovatisporus</name>
    <dbReference type="NCBI Taxonomy" id="1128682"/>
    <lineage>
        <taxon>Bacteria</taxon>
        <taxon>Bacillati</taxon>
        <taxon>Actinomycetota</taxon>
        <taxon>Actinomycetes</taxon>
        <taxon>Kitasatosporales</taxon>
        <taxon>Streptomycetaceae</taxon>
        <taxon>Streptomyces</taxon>
    </lineage>
</organism>
<feature type="signal peptide" evidence="3">
    <location>
        <begin position="1"/>
        <end position="36"/>
    </location>
</feature>
<keyword evidence="1 3" id="KW-0732">Signal</keyword>
<evidence type="ECO:0000259" key="4">
    <source>
        <dbReference type="SMART" id="SM00062"/>
    </source>
</evidence>